<feature type="domain" description="Exonuclease" evidence="3">
    <location>
        <begin position="32"/>
        <end position="205"/>
    </location>
</feature>
<dbReference type="PANTHER" id="PTHR30231:SF7">
    <property type="entry name" value="BLR4117 PROTEIN"/>
    <property type="match status" value="1"/>
</dbReference>
<dbReference type="Proteomes" id="UP000185999">
    <property type="component" value="Unassembled WGS sequence"/>
</dbReference>
<dbReference type="Pfam" id="PF00929">
    <property type="entry name" value="RNase_T"/>
    <property type="match status" value="1"/>
</dbReference>
<dbReference type="PANTHER" id="PTHR30231">
    <property type="entry name" value="DNA POLYMERASE III SUBUNIT EPSILON"/>
    <property type="match status" value="1"/>
</dbReference>
<accession>A0A1N7JC80</accession>
<evidence type="ECO:0000256" key="2">
    <source>
        <dbReference type="ARBA" id="ARBA00022839"/>
    </source>
</evidence>
<dbReference type="EMBL" id="FTOE01000001">
    <property type="protein sequence ID" value="SIS46920.1"/>
    <property type="molecule type" value="Genomic_DNA"/>
</dbReference>
<evidence type="ECO:0000313" key="4">
    <source>
        <dbReference type="EMBL" id="SIS46920.1"/>
    </source>
</evidence>
<dbReference type="OrthoDB" id="6193218at2"/>
<keyword evidence="5" id="KW-1185">Reference proteome</keyword>
<dbReference type="InterPro" id="IPR013520">
    <property type="entry name" value="Ribonucl_H"/>
</dbReference>
<dbReference type="NCBIfam" id="NF006601">
    <property type="entry name" value="PRK09145.1"/>
    <property type="match status" value="1"/>
</dbReference>
<keyword evidence="2" id="KW-0269">Exonuclease</keyword>
<dbReference type="GO" id="GO:0003676">
    <property type="term" value="F:nucleic acid binding"/>
    <property type="evidence" value="ECO:0007669"/>
    <property type="project" value="InterPro"/>
</dbReference>
<protein>
    <submittedName>
        <fullName evidence="4">DNA polymerase-3 subunit epsilon</fullName>
    </submittedName>
</protein>
<dbReference type="AlphaFoldDB" id="A0A1N7JC80"/>
<keyword evidence="1" id="KW-0540">Nuclease</keyword>
<dbReference type="GO" id="GO:0008408">
    <property type="term" value="F:3'-5' exonuclease activity"/>
    <property type="evidence" value="ECO:0007669"/>
    <property type="project" value="TreeGrafter"/>
</dbReference>
<dbReference type="GO" id="GO:0005829">
    <property type="term" value="C:cytosol"/>
    <property type="evidence" value="ECO:0007669"/>
    <property type="project" value="TreeGrafter"/>
</dbReference>
<keyword evidence="2" id="KW-0378">Hydrolase</keyword>
<proteinExistence type="predicted"/>
<dbReference type="InterPro" id="IPR036397">
    <property type="entry name" value="RNaseH_sf"/>
</dbReference>
<dbReference type="SUPFAM" id="SSF53098">
    <property type="entry name" value="Ribonuclease H-like"/>
    <property type="match status" value="1"/>
</dbReference>
<gene>
    <name evidence="4" type="ORF">SAMN05421760_101932</name>
</gene>
<dbReference type="SMART" id="SM00479">
    <property type="entry name" value="EXOIII"/>
    <property type="match status" value="1"/>
</dbReference>
<dbReference type="RefSeq" id="WP_054343066.1">
    <property type="nucleotide sequence ID" value="NZ_FTOE01000001.1"/>
</dbReference>
<organism evidence="4 5">
    <name type="scientific">Neptunomonas antarctica</name>
    <dbReference type="NCBI Taxonomy" id="619304"/>
    <lineage>
        <taxon>Bacteria</taxon>
        <taxon>Pseudomonadati</taxon>
        <taxon>Pseudomonadota</taxon>
        <taxon>Gammaproteobacteria</taxon>
        <taxon>Oceanospirillales</taxon>
        <taxon>Oceanospirillaceae</taxon>
        <taxon>Neptunomonas</taxon>
    </lineage>
</organism>
<evidence type="ECO:0000256" key="1">
    <source>
        <dbReference type="ARBA" id="ARBA00022722"/>
    </source>
</evidence>
<name>A0A1N7JC80_9GAMM</name>
<dbReference type="Gene3D" id="3.30.420.10">
    <property type="entry name" value="Ribonuclease H-like superfamily/Ribonuclease H"/>
    <property type="match status" value="1"/>
</dbReference>
<evidence type="ECO:0000313" key="5">
    <source>
        <dbReference type="Proteomes" id="UP000185999"/>
    </source>
</evidence>
<dbReference type="CDD" id="cd06127">
    <property type="entry name" value="DEDDh"/>
    <property type="match status" value="1"/>
</dbReference>
<sequence>MIIPRTIRRMKEKMEHKSGPYAYLFQPYEGDEVVSLDCETTGLDVKNADIISIGAVKVRGKKVLTSERLDIKLKPPKTLTGDSIKIHKIRAADLVDGIELDDALEQVLAFVGNRPILGYYVSYDIRMLDKFIRPKFGFGLPCKAIELSHVYHDIIKWRMVGGNVDLRFDTISRKLDIPMLERHTALGDAITVALMYVRLKYGDPPELG</sequence>
<evidence type="ECO:0000259" key="3">
    <source>
        <dbReference type="SMART" id="SM00479"/>
    </source>
</evidence>
<dbReference type="GO" id="GO:0006259">
    <property type="term" value="P:DNA metabolic process"/>
    <property type="evidence" value="ECO:0007669"/>
    <property type="project" value="UniProtKB-ARBA"/>
</dbReference>
<dbReference type="InterPro" id="IPR012337">
    <property type="entry name" value="RNaseH-like_sf"/>
</dbReference>
<reference evidence="5" key="1">
    <citation type="submission" date="2017-01" db="EMBL/GenBank/DDBJ databases">
        <authorList>
            <person name="Varghese N."/>
            <person name="Submissions S."/>
        </authorList>
    </citation>
    <scope>NUCLEOTIDE SEQUENCE [LARGE SCALE GENOMIC DNA]</scope>
    <source>
        <strain evidence="5">DSM 22306</strain>
    </source>
</reference>
<dbReference type="STRING" id="619304.SAMN05421760_101932"/>